<proteinExistence type="predicted"/>
<sequence length="92" mass="10264">MLDARESVDSDEDGQLTDIDAEAKKWVAALTLTGLLVTLLVIAGLYITATMRDVDHVCFEKKMNDEHSLMEAFFQLSPEQDALVEKMRACSN</sequence>
<protein>
    <submittedName>
        <fullName evidence="2">Uncharacterized protein</fullName>
    </submittedName>
</protein>
<dbReference type="RefSeq" id="WP_042324771.1">
    <property type="nucleotide sequence ID" value="NZ_CP066076.1"/>
</dbReference>
<keyword evidence="1" id="KW-1133">Transmembrane helix</keyword>
<keyword evidence="1" id="KW-0472">Membrane</keyword>
<dbReference type="AlphaFoldDB" id="A0A7T4TAR7"/>
<organism evidence="2 3">
    <name type="scientific">Paraburkholderia ginsengisoli</name>
    <dbReference type="NCBI Taxonomy" id="311231"/>
    <lineage>
        <taxon>Bacteria</taxon>
        <taxon>Pseudomonadati</taxon>
        <taxon>Pseudomonadota</taxon>
        <taxon>Betaproteobacteria</taxon>
        <taxon>Burkholderiales</taxon>
        <taxon>Burkholderiaceae</taxon>
        <taxon>Paraburkholderia</taxon>
    </lineage>
</organism>
<evidence type="ECO:0000313" key="3">
    <source>
        <dbReference type="Proteomes" id="UP000595610"/>
    </source>
</evidence>
<keyword evidence="3" id="KW-1185">Reference proteome</keyword>
<name>A0A7T4TAR7_9BURK</name>
<gene>
    <name evidence="2" type="ORF">I6I06_25110</name>
</gene>
<dbReference type="EMBL" id="CP066076">
    <property type="protein sequence ID" value="QQC66064.1"/>
    <property type="molecule type" value="Genomic_DNA"/>
</dbReference>
<evidence type="ECO:0000313" key="2">
    <source>
        <dbReference type="EMBL" id="QQC66064.1"/>
    </source>
</evidence>
<dbReference type="Proteomes" id="UP000595610">
    <property type="component" value="Chromosome 2"/>
</dbReference>
<keyword evidence="1" id="KW-0812">Transmembrane</keyword>
<reference evidence="2 3" key="1">
    <citation type="submission" date="2020-12" db="EMBL/GenBank/DDBJ databases">
        <title>FDA dAtabase for Regulatory Grade micrObial Sequences (FDA-ARGOS): Supporting development and validation of Infectious Disease Dx tests.</title>
        <authorList>
            <person name="Nelson B."/>
            <person name="Plummer A."/>
            <person name="Tallon L."/>
            <person name="Sadzewicz L."/>
            <person name="Zhao X."/>
            <person name="Boylan J."/>
            <person name="Ott S."/>
            <person name="Bowen H."/>
            <person name="Vavikolanu K."/>
            <person name="Mehta A."/>
            <person name="Aluvathingal J."/>
            <person name="Nadendla S."/>
            <person name="Myers T."/>
            <person name="Yan Y."/>
            <person name="Sichtig H."/>
        </authorList>
    </citation>
    <scope>NUCLEOTIDE SEQUENCE [LARGE SCALE GENOMIC DNA]</scope>
    <source>
        <strain evidence="2 3">FDAARGOS_1049</strain>
    </source>
</reference>
<dbReference type="KEGG" id="pgis:I6I06_25110"/>
<accession>A0A7T4TAR7</accession>
<feature type="transmembrane region" description="Helical" evidence="1">
    <location>
        <begin position="26"/>
        <end position="47"/>
    </location>
</feature>
<evidence type="ECO:0000256" key="1">
    <source>
        <dbReference type="SAM" id="Phobius"/>
    </source>
</evidence>